<evidence type="ECO:0000313" key="8">
    <source>
        <dbReference type="EMBL" id="QGU06136.1"/>
    </source>
</evidence>
<proteinExistence type="inferred from homology"/>
<keyword evidence="9" id="KW-1185">Reference proteome</keyword>
<dbReference type="InterPro" id="IPR038078">
    <property type="entry name" value="PhoU-like_sf"/>
</dbReference>
<keyword evidence="5" id="KW-0963">Cytoplasm</keyword>
<dbReference type="RefSeq" id="WP_156229740.1">
    <property type="nucleotide sequence ID" value="NZ_CP046455.1"/>
</dbReference>
<dbReference type="GO" id="GO:0005737">
    <property type="term" value="C:cytoplasm"/>
    <property type="evidence" value="ECO:0007669"/>
    <property type="project" value="UniProtKB-SubCell"/>
</dbReference>
<keyword evidence="6" id="KW-0592">Phosphate transport</keyword>
<dbReference type="NCBIfam" id="TIGR02135">
    <property type="entry name" value="phoU_full"/>
    <property type="match status" value="1"/>
</dbReference>
<organism evidence="8 9">
    <name type="scientific">Corynebacterium occultum</name>
    <dbReference type="NCBI Taxonomy" id="2675219"/>
    <lineage>
        <taxon>Bacteria</taxon>
        <taxon>Bacillati</taxon>
        <taxon>Actinomycetota</taxon>
        <taxon>Actinomycetes</taxon>
        <taxon>Mycobacteriales</taxon>
        <taxon>Corynebacteriaceae</taxon>
        <taxon>Corynebacterium</taxon>
    </lineage>
</organism>
<dbReference type="Gene3D" id="1.20.58.220">
    <property type="entry name" value="Phosphate transport system protein phou homolog 2, domain 2"/>
    <property type="match status" value="1"/>
</dbReference>
<comment type="subunit">
    <text evidence="3">Homodimer.</text>
</comment>
<feature type="domain" description="PhoU" evidence="7">
    <location>
        <begin position="123"/>
        <end position="203"/>
    </location>
</feature>
<accession>A0A6B8W5D5</accession>
<evidence type="ECO:0000259" key="7">
    <source>
        <dbReference type="Pfam" id="PF01895"/>
    </source>
</evidence>
<dbReference type="Proteomes" id="UP000424462">
    <property type="component" value="Chromosome"/>
</dbReference>
<evidence type="ECO:0000313" key="9">
    <source>
        <dbReference type="Proteomes" id="UP000424462"/>
    </source>
</evidence>
<feature type="domain" description="PhoU" evidence="7">
    <location>
        <begin position="18"/>
        <end position="103"/>
    </location>
</feature>
<comment type="subcellular location">
    <subcellularLocation>
        <location evidence="1">Cytoplasm</location>
    </subcellularLocation>
</comment>
<comment type="similarity">
    <text evidence="2">Belongs to the PhoU family.</text>
</comment>
<gene>
    <name evidence="8" type="ORF">COCCU_00840</name>
</gene>
<dbReference type="InterPro" id="IPR026022">
    <property type="entry name" value="PhoU_dom"/>
</dbReference>
<name>A0A6B8W5D5_9CORY</name>
<dbReference type="AlphaFoldDB" id="A0A6B8W5D5"/>
<evidence type="ECO:0000256" key="1">
    <source>
        <dbReference type="ARBA" id="ARBA00004496"/>
    </source>
</evidence>
<evidence type="ECO:0000256" key="4">
    <source>
        <dbReference type="ARBA" id="ARBA00022448"/>
    </source>
</evidence>
<dbReference type="PANTHER" id="PTHR42930">
    <property type="entry name" value="PHOSPHATE-SPECIFIC TRANSPORT SYSTEM ACCESSORY PROTEIN PHOU"/>
    <property type="match status" value="1"/>
</dbReference>
<evidence type="ECO:0000256" key="6">
    <source>
        <dbReference type="ARBA" id="ARBA00022592"/>
    </source>
</evidence>
<dbReference type="Pfam" id="PF01895">
    <property type="entry name" value="PhoU"/>
    <property type="match status" value="2"/>
</dbReference>
<evidence type="ECO:0000256" key="2">
    <source>
        <dbReference type="ARBA" id="ARBA00008107"/>
    </source>
</evidence>
<evidence type="ECO:0000256" key="3">
    <source>
        <dbReference type="ARBA" id="ARBA00011738"/>
    </source>
</evidence>
<dbReference type="FunFam" id="1.20.58.220:FF:000004">
    <property type="entry name" value="Phosphate-specific transport system accessory protein PhoU"/>
    <property type="match status" value="1"/>
</dbReference>
<dbReference type="GO" id="GO:0030643">
    <property type="term" value="P:intracellular phosphate ion homeostasis"/>
    <property type="evidence" value="ECO:0007669"/>
    <property type="project" value="InterPro"/>
</dbReference>
<evidence type="ECO:0000256" key="5">
    <source>
        <dbReference type="ARBA" id="ARBA00022490"/>
    </source>
</evidence>
<dbReference type="PANTHER" id="PTHR42930:SF3">
    <property type="entry name" value="PHOSPHATE-SPECIFIC TRANSPORT SYSTEM ACCESSORY PROTEIN PHOU"/>
    <property type="match status" value="1"/>
</dbReference>
<dbReference type="GO" id="GO:0045936">
    <property type="term" value="P:negative regulation of phosphate metabolic process"/>
    <property type="evidence" value="ECO:0007669"/>
    <property type="project" value="InterPro"/>
</dbReference>
<protein>
    <recommendedName>
        <fullName evidence="7">PhoU domain-containing protein</fullName>
    </recommendedName>
</protein>
<dbReference type="KEGG" id="cok:COCCU_00840"/>
<dbReference type="SUPFAM" id="SSF109755">
    <property type="entry name" value="PhoU-like"/>
    <property type="match status" value="1"/>
</dbReference>
<keyword evidence="4" id="KW-0813">Transport</keyword>
<reference evidence="8 9" key="1">
    <citation type="submission" date="2019-11" db="EMBL/GenBank/DDBJ databases">
        <title>Complete genome sequence of Corynebacterium kalinowskii 1959, a novel Corynebacterium species isolated from soil of a small paddock in Vilsendorf, Germany.</title>
        <authorList>
            <person name="Schaffert L."/>
            <person name="Ruwe M."/>
            <person name="Milse J."/>
            <person name="Hanuschka K."/>
            <person name="Ortseifen V."/>
            <person name="Droste J."/>
            <person name="Brandt D."/>
            <person name="Schlueter L."/>
            <person name="Kutter Y."/>
            <person name="Vinke S."/>
            <person name="Viehoefer P."/>
            <person name="Jacob L."/>
            <person name="Luebke N.-C."/>
            <person name="Schulte-Berndt E."/>
            <person name="Hain C."/>
            <person name="Linder M."/>
            <person name="Schmidt P."/>
            <person name="Wollenschlaeger L."/>
            <person name="Luttermann T."/>
            <person name="Thieme E."/>
            <person name="Hassa J."/>
            <person name="Haak M."/>
            <person name="Wittchen M."/>
            <person name="Mentz A."/>
            <person name="Persicke M."/>
            <person name="Busche T."/>
            <person name="Ruckert C."/>
        </authorList>
    </citation>
    <scope>NUCLEOTIDE SEQUENCE [LARGE SCALE GENOMIC DNA]</scope>
    <source>
        <strain evidence="8 9">2039</strain>
    </source>
</reference>
<dbReference type="InterPro" id="IPR028366">
    <property type="entry name" value="PhoU"/>
</dbReference>
<dbReference type="GO" id="GO:0006817">
    <property type="term" value="P:phosphate ion transport"/>
    <property type="evidence" value="ECO:0007669"/>
    <property type="project" value="UniProtKB-KW"/>
</dbReference>
<dbReference type="EMBL" id="CP046455">
    <property type="protein sequence ID" value="QGU06136.1"/>
    <property type="molecule type" value="Genomic_DNA"/>
</dbReference>
<sequence>MRPTFREDLDDFSHDLIIMFDMVREIMAEASDALIRGSLDSAEDALSHTEDLRELRSRCDQRAMQLLALQGPIARDLRQVVSSIYIVDDFDRMGALAMHIARSARRRHPDQVVPEEIKGQFEEFIRLTRDMTEQTRNLLISPDTELALTLAEEDDAVDELHNALMVQLTQPEWSHSAREAVDAALLSRFYERYADHCVNVASRLVYLNSGLRPEEYRAAQEPGELDIEAHYQAMERKFHRGTLD</sequence>